<reference evidence="1 2" key="1">
    <citation type="journal article" date="2019" name="Int. J. Syst. Evol. Microbiol.">
        <title>The Global Catalogue of Microorganisms (GCM) 10K type strain sequencing project: providing services to taxonomists for standard genome sequencing and annotation.</title>
        <authorList>
            <consortium name="The Broad Institute Genomics Platform"/>
            <consortium name="The Broad Institute Genome Sequencing Center for Infectious Disease"/>
            <person name="Wu L."/>
            <person name="Ma J."/>
        </authorList>
    </citation>
    <scope>NUCLEOTIDE SEQUENCE [LARGE SCALE GENOMIC DNA]</scope>
    <source>
        <strain evidence="1 2">JCM 30072</strain>
    </source>
</reference>
<evidence type="ECO:0000313" key="1">
    <source>
        <dbReference type="EMBL" id="MFC7057568.1"/>
    </source>
</evidence>
<comment type="caution">
    <text evidence="1">The sequence shown here is derived from an EMBL/GenBank/DDBJ whole genome shotgun (WGS) entry which is preliminary data.</text>
</comment>
<evidence type="ECO:0000313" key="2">
    <source>
        <dbReference type="Proteomes" id="UP001596445"/>
    </source>
</evidence>
<gene>
    <name evidence="1" type="ORF">ACFQQG_04495</name>
</gene>
<sequence>MARTTKTVYPSMRRPSECPNCGISWEGHEPAEAQVKPTDAERFEIAYYTETESGAWRCLRCSHVTTGD</sequence>
<accession>A0ABD5VW75</accession>
<protein>
    <recommendedName>
        <fullName evidence="3">Small CPxCG-related zinc finger protein</fullName>
    </recommendedName>
</protein>
<dbReference type="Proteomes" id="UP001596445">
    <property type="component" value="Unassembled WGS sequence"/>
</dbReference>
<proteinExistence type="predicted"/>
<dbReference type="AlphaFoldDB" id="A0ABD5VW75"/>
<evidence type="ECO:0008006" key="3">
    <source>
        <dbReference type="Google" id="ProtNLM"/>
    </source>
</evidence>
<keyword evidence="2" id="KW-1185">Reference proteome</keyword>
<organism evidence="1 2">
    <name type="scientific">Halovenus salina</name>
    <dbReference type="NCBI Taxonomy" id="1510225"/>
    <lineage>
        <taxon>Archaea</taxon>
        <taxon>Methanobacteriati</taxon>
        <taxon>Methanobacteriota</taxon>
        <taxon>Stenosarchaea group</taxon>
        <taxon>Halobacteria</taxon>
        <taxon>Halobacteriales</taxon>
        <taxon>Haloarculaceae</taxon>
        <taxon>Halovenus</taxon>
    </lineage>
</organism>
<dbReference type="EMBL" id="JBHSZI010000001">
    <property type="protein sequence ID" value="MFC7057568.1"/>
    <property type="molecule type" value="Genomic_DNA"/>
</dbReference>
<dbReference type="RefSeq" id="WP_382184342.1">
    <property type="nucleotide sequence ID" value="NZ_JBHSZI010000001.1"/>
</dbReference>
<name>A0ABD5VW75_9EURY</name>